<dbReference type="PANTHER" id="PTHR42852:SF6">
    <property type="entry name" value="THIOL:DISULFIDE INTERCHANGE PROTEIN DSBE"/>
    <property type="match status" value="1"/>
</dbReference>
<dbReference type="OrthoDB" id="1098640at2"/>
<reference evidence="6 7" key="1">
    <citation type="submission" date="2020-08" db="EMBL/GenBank/DDBJ databases">
        <title>Genomic Encyclopedia of Type Strains, Phase IV (KMG-IV): sequencing the most valuable type-strain genomes for metagenomic binning, comparative biology and taxonomic classification.</title>
        <authorList>
            <person name="Goeker M."/>
        </authorList>
    </citation>
    <scope>NUCLEOTIDE SEQUENCE [LARGE SCALE GENOMIC DNA]</scope>
    <source>
        <strain evidence="6 7">DSM 105721</strain>
    </source>
</reference>
<dbReference type="Gene3D" id="3.40.30.10">
    <property type="entry name" value="Glutaredoxin"/>
    <property type="match status" value="1"/>
</dbReference>
<evidence type="ECO:0000256" key="2">
    <source>
        <dbReference type="ARBA" id="ARBA00022748"/>
    </source>
</evidence>
<comment type="caution">
    <text evidence="6">The sequence shown here is derived from an EMBL/GenBank/DDBJ whole genome shotgun (WGS) entry which is preliminary data.</text>
</comment>
<dbReference type="PANTHER" id="PTHR42852">
    <property type="entry name" value="THIOL:DISULFIDE INTERCHANGE PROTEIN DSBE"/>
    <property type="match status" value="1"/>
</dbReference>
<dbReference type="PROSITE" id="PS51352">
    <property type="entry name" value="THIOREDOXIN_2"/>
    <property type="match status" value="1"/>
</dbReference>
<dbReference type="GO" id="GO:0030313">
    <property type="term" value="C:cell envelope"/>
    <property type="evidence" value="ECO:0007669"/>
    <property type="project" value="UniProtKB-SubCell"/>
</dbReference>
<dbReference type="InterPro" id="IPR017937">
    <property type="entry name" value="Thioredoxin_CS"/>
</dbReference>
<dbReference type="InterPro" id="IPR050553">
    <property type="entry name" value="Thioredoxin_ResA/DsbE_sf"/>
</dbReference>
<evidence type="ECO:0000256" key="1">
    <source>
        <dbReference type="ARBA" id="ARBA00004196"/>
    </source>
</evidence>
<keyword evidence="3" id="KW-1015">Disulfide bond</keyword>
<comment type="subcellular location">
    <subcellularLocation>
        <location evidence="1">Cell envelope</location>
    </subcellularLocation>
</comment>
<name>A0A7W6HUT4_9BACT</name>
<protein>
    <submittedName>
        <fullName evidence="6">Peroxiredoxin</fullName>
    </submittedName>
</protein>
<proteinExistence type="predicted"/>
<dbReference type="InterPro" id="IPR000866">
    <property type="entry name" value="AhpC/TSA"/>
</dbReference>
<dbReference type="Pfam" id="PF00578">
    <property type="entry name" value="AhpC-TSA"/>
    <property type="match status" value="1"/>
</dbReference>
<dbReference type="PROSITE" id="PS00194">
    <property type="entry name" value="THIOREDOXIN_1"/>
    <property type="match status" value="1"/>
</dbReference>
<evidence type="ECO:0000313" key="7">
    <source>
        <dbReference type="Proteomes" id="UP000546007"/>
    </source>
</evidence>
<dbReference type="RefSeq" id="WP_124315978.1">
    <property type="nucleotide sequence ID" value="NZ_AP028155.1"/>
</dbReference>
<evidence type="ECO:0000313" key="6">
    <source>
        <dbReference type="EMBL" id="MBB4025390.1"/>
    </source>
</evidence>
<dbReference type="GeneID" id="93099393"/>
<keyword evidence="2" id="KW-0201">Cytochrome c-type biogenesis</keyword>
<gene>
    <name evidence="6" type="ORF">GGR14_001162</name>
</gene>
<dbReference type="GO" id="GO:0016491">
    <property type="term" value="F:oxidoreductase activity"/>
    <property type="evidence" value="ECO:0007669"/>
    <property type="project" value="InterPro"/>
</dbReference>
<dbReference type="InterPro" id="IPR036249">
    <property type="entry name" value="Thioredoxin-like_sf"/>
</dbReference>
<evidence type="ECO:0000256" key="4">
    <source>
        <dbReference type="ARBA" id="ARBA00023284"/>
    </source>
</evidence>
<dbReference type="InterPro" id="IPR013766">
    <property type="entry name" value="Thioredoxin_domain"/>
</dbReference>
<dbReference type="GO" id="GO:0016209">
    <property type="term" value="F:antioxidant activity"/>
    <property type="evidence" value="ECO:0007669"/>
    <property type="project" value="InterPro"/>
</dbReference>
<feature type="domain" description="Thioredoxin" evidence="5">
    <location>
        <begin position="189"/>
        <end position="333"/>
    </location>
</feature>
<dbReference type="Proteomes" id="UP000546007">
    <property type="component" value="Unassembled WGS sequence"/>
</dbReference>
<dbReference type="GO" id="GO:0017004">
    <property type="term" value="P:cytochrome complex assembly"/>
    <property type="evidence" value="ECO:0007669"/>
    <property type="project" value="UniProtKB-KW"/>
</dbReference>
<sequence>MLKILFIFLVFLGGIIPGKAQKGLTLSGKLRLLSPTEVKVTSIDGNEIFSISVENGKEFRKGPEKIVPDVYILTIGSTKQPIYLTNGDVTVKGFYNEKAPESSSLAFTGIDDFLELSRWIPTELSAKKRVVNAEVKGKLRGNMYSALAYIADMTQWESNKMLLELVPEADRNTTSARWLAHRVDSLSHFAVGAQAYNFEFVDPEGKMVKLSDFRGKFVLVDFWASWCGSCRYEMKYLRPIYDELKGDDLVFISISLDRREKDWKKMLEEEKLPWIMLWDKEGFTSGNEPNMIQKAYGFYTIPFIVLIDKEGRIVDRDLRGEKVREAIERARGN</sequence>
<dbReference type="SUPFAM" id="SSF52833">
    <property type="entry name" value="Thioredoxin-like"/>
    <property type="match status" value="1"/>
</dbReference>
<keyword evidence="4" id="KW-0676">Redox-active center</keyword>
<dbReference type="EMBL" id="JACIES010000002">
    <property type="protein sequence ID" value="MBB4025390.1"/>
    <property type="molecule type" value="Genomic_DNA"/>
</dbReference>
<keyword evidence="7" id="KW-1185">Reference proteome</keyword>
<organism evidence="6 7">
    <name type="scientific">Butyricimonas faecihominis</name>
    <dbReference type="NCBI Taxonomy" id="1472416"/>
    <lineage>
        <taxon>Bacteria</taxon>
        <taxon>Pseudomonadati</taxon>
        <taxon>Bacteroidota</taxon>
        <taxon>Bacteroidia</taxon>
        <taxon>Bacteroidales</taxon>
        <taxon>Odoribacteraceae</taxon>
        <taxon>Butyricimonas</taxon>
    </lineage>
</organism>
<accession>A0A7W6HUT4</accession>
<dbReference type="AlphaFoldDB" id="A0A7W6HUT4"/>
<evidence type="ECO:0000259" key="5">
    <source>
        <dbReference type="PROSITE" id="PS51352"/>
    </source>
</evidence>
<evidence type="ECO:0000256" key="3">
    <source>
        <dbReference type="ARBA" id="ARBA00023157"/>
    </source>
</evidence>
<dbReference type="CDD" id="cd02966">
    <property type="entry name" value="TlpA_like_family"/>
    <property type="match status" value="1"/>
</dbReference>